<dbReference type="Gene3D" id="3.30.70.1730">
    <property type="match status" value="1"/>
</dbReference>
<evidence type="ECO:0000256" key="2">
    <source>
        <dbReference type="ARBA" id="ARBA00022980"/>
    </source>
</evidence>
<dbReference type="InterPro" id="IPR001790">
    <property type="entry name" value="Ribosomal_uL10"/>
</dbReference>
<gene>
    <name evidence="5" type="primary">rplJ</name>
    <name evidence="6" type="ORF">A3F02_01490</name>
</gene>
<dbReference type="Gene3D" id="6.10.250.290">
    <property type="match status" value="1"/>
</dbReference>
<dbReference type="InterPro" id="IPR022973">
    <property type="entry name" value="Ribosomal_uL10_bac"/>
</dbReference>
<evidence type="ECO:0000256" key="4">
    <source>
        <dbReference type="ARBA" id="ARBA00035202"/>
    </source>
</evidence>
<keyword evidence="5" id="KW-0699">rRNA-binding</keyword>
<comment type="caution">
    <text evidence="6">The sequence shown here is derived from an EMBL/GenBank/DDBJ whole genome shotgun (WGS) entry which is preliminary data.</text>
</comment>
<keyword evidence="2 5" id="KW-0689">Ribosomal protein</keyword>
<dbReference type="SUPFAM" id="SSF160369">
    <property type="entry name" value="Ribosomal protein L10-like"/>
    <property type="match status" value="1"/>
</dbReference>
<dbReference type="CDD" id="cd05797">
    <property type="entry name" value="Ribosomal_L10"/>
    <property type="match status" value="1"/>
</dbReference>
<sequence>MRSLERFFYLKNMDKKPVKKITIKKDQVAKLAEKIAKSKAIAFVDYHGLNAKQIGDLREKVKDASGELVIIKNTLLSRALQSTHYPLPASPAKRGEPTTNYQLTGPTATIIAFKDEIAPIRVVWENAKVSGFPKLKLGLFGKKMLDAQSLNTLASLPNREILQAKVIGALASPIYGLVNVLGANIRNLVLVLDQTAKKRA</sequence>
<dbReference type="Proteomes" id="UP000176666">
    <property type="component" value="Unassembled WGS sequence"/>
</dbReference>
<comment type="function">
    <text evidence="5">Forms part of the ribosomal stalk, playing a central role in the interaction of the ribosome with GTP-bound translation factors.</text>
</comment>
<accession>A0A1F5H0J7</accession>
<dbReference type="GO" id="GO:1990904">
    <property type="term" value="C:ribonucleoprotein complex"/>
    <property type="evidence" value="ECO:0007669"/>
    <property type="project" value="UniProtKB-KW"/>
</dbReference>
<comment type="subunit">
    <text evidence="5">Part of the ribosomal stalk of the 50S ribosomal subunit. The N-terminus interacts with L11 and the large rRNA to form the base of the stalk. The C-terminus forms an elongated spine to which L12 dimers bind in a sequential fashion forming a multimeric L10(L12)X complex.</text>
</comment>
<evidence type="ECO:0000256" key="1">
    <source>
        <dbReference type="ARBA" id="ARBA00008889"/>
    </source>
</evidence>
<dbReference type="Pfam" id="PF00466">
    <property type="entry name" value="Ribosomal_L10"/>
    <property type="match status" value="1"/>
</dbReference>
<evidence type="ECO:0000313" key="7">
    <source>
        <dbReference type="Proteomes" id="UP000176666"/>
    </source>
</evidence>
<dbReference type="HAMAP" id="MF_00362">
    <property type="entry name" value="Ribosomal_uL10"/>
    <property type="match status" value="1"/>
</dbReference>
<keyword evidence="3 5" id="KW-0687">Ribonucleoprotein</keyword>
<name>A0A1F5H0J7_9BACT</name>
<dbReference type="AlphaFoldDB" id="A0A1F5H0J7"/>
<dbReference type="GO" id="GO:0006412">
    <property type="term" value="P:translation"/>
    <property type="evidence" value="ECO:0007669"/>
    <property type="project" value="UniProtKB-UniRule"/>
</dbReference>
<comment type="similarity">
    <text evidence="1 5">Belongs to the universal ribosomal protein uL10 family.</text>
</comment>
<keyword evidence="5" id="KW-0694">RNA-binding</keyword>
<organism evidence="6 7">
    <name type="scientific">Candidatus Curtissbacteria bacterium RIFCSPHIGHO2_12_FULL_38_9b</name>
    <dbReference type="NCBI Taxonomy" id="1797720"/>
    <lineage>
        <taxon>Bacteria</taxon>
        <taxon>Candidatus Curtissiibacteriota</taxon>
    </lineage>
</organism>
<dbReference type="NCBIfam" id="NF000955">
    <property type="entry name" value="PRK00099.1-1"/>
    <property type="match status" value="1"/>
</dbReference>
<protein>
    <recommendedName>
        <fullName evidence="4 5">Large ribosomal subunit protein uL10</fullName>
    </recommendedName>
</protein>
<dbReference type="EMBL" id="MFBJ01000001">
    <property type="protein sequence ID" value="OGD97628.1"/>
    <property type="molecule type" value="Genomic_DNA"/>
</dbReference>
<dbReference type="GO" id="GO:0070180">
    <property type="term" value="F:large ribosomal subunit rRNA binding"/>
    <property type="evidence" value="ECO:0007669"/>
    <property type="project" value="UniProtKB-UniRule"/>
</dbReference>
<proteinExistence type="inferred from homology"/>
<dbReference type="InterPro" id="IPR043141">
    <property type="entry name" value="Ribosomal_uL10-like_sf"/>
</dbReference>
<evidence type="ECO:0000256" key="3">
    <source>
        <dbReference type="ARBA" id="ARBA00023274"/>
    </source>
</evidence>
<dbReference type="GO" id="GO:0005840">
    <property type="term" value="C:ribosome"/>
    <property type="evidence" value="ECO:0007669"/>
    <property type="project" value="UniProtKB-KW"/>
</dbReference>
<evidence type="ECO:0000256" key="5">
    <source>
        <dbReference type="HAMAP-Rule" id="MF_00362"/>
    </source>
</evidence>
<evidence type="ECO:0000313" key="6">
    <source>
        <dbReference type="EMBL" id="OGD97628.1"/>
    </source>
</evidence>
<reference evidence="6 7" key="1">
    <citation type="journal article" date="2016" name="Nat. Commun.">
        <title>Thousands of microbial genomes shed light on interconnected biogeochemical processes in an aquifer system.</title>
        <authorList>
            <person name="Anantharaman K."/>
            <person name="Brown C.T."/>
            <person name="Hug L.A."/>
            <person name="Sharon I."/>
            <person name="Castelle C.J."/>
            <person name="Probst A.J."/>
            <person name="Thomas B.C."/>
            <person name="Singh A."/>
            <person name="Wilkins M.J."/>
            <person name="Karaoz U."/>
            <person name="Brodie E.L."/>
            <person name="Williams K.H."/>
            <person name="Hubbard S.S."/>
            <person name="Banfield J.F."/>
        </authorList>
    </citation>
    <scope>NUCLEOTIDE SEQUENCE [LARGE SCALE GENOMIC DNA]</scope>
</reference>
<dbReference type="InterPro" id="IPR047865">
    <property type="entry name" value="Ribosomal_uL10_bac_type"/>
</dbReference>
<dbReference type="PANTHER" id="PTHR11560">
    <property type="entry name" value="39S RIBOSOMAL PROTEIN L10, MITOCHONDRIAL"/>
    <property type="match status" value="1"/>
</dbReference>